<keyword evidence="4" id="KW-0411">Iron-sulfur</keyword>
<dbReference type="OrthoDB" id="9793312at2"/>
<dbReference type="STRING" id="667014.Thein_0225"/>
<feature type="domain" description="4Fe-4S" evidence="5">
    <location>
        <begin position="107"/>
        <end position="167"/>
    </location>
</feature>
<evidence type="ECO:0000313" key="6">
    <source>
        <dbReference type="EMBL" id="AEH44110.1"/>
    </source>
</evidence>
<keyword evidence="7" id="KW-1185">Reference proteome</keyword>
<dbReference type="PROSITE" id="PS51656">
    <property type="entry name" value="4FE4S"/>
    <property type="match status" value="1"/>
</dbReference>
<dbReference type="GO" id="GO:0051539">
    <property type="term" value="F:4 iron, 4 sulfur cluster binding"/>
    <property type="evidence" value="ECO:0007669"/>
    <property type="project" value="UniProtKB-KW"/>
</dbReference>
<dbReference type="PANTHER" id="PTHR36214:SF3">
    <property type="entry name" value="ACETYL-COA DECARBONYLASE_SYNTHASE COMPLEX SUBUNIT GAMMA"/>
    <property type="match status" value="1"/>
</dbReference>
<reference evidence="6 7" key="2">
    <citation type="journal article" date="2012" name="Stand. Genomic Sci.">
        <title>Complete genome sequence of the thermophilic sulfate-reducing ocean bacterium Thermodesulfatator indicus type strain (CIR29812(T)).</title>
        <authorList>
            <person name="Anderson I."/>
            <person name="Saunders E."/>
            <person name="Lapidus A."/>
            <person name="Nolan M."/>
            <person name="Lucas S."/>
            <person name="Tice H."/>
            <person name="Del Rio T.G."/>
            <person name="Cheng J.F."/>
            <person name="Han C."/>
            <person name="Tapia R."/>
            <person name="Goodwin L.A."/>
            <person name="Pitluck S."/>
            <person name="Liolios K."/>
            <person name="Mavromatis K."/>
            <person name="Pagani I."/>
            <person name="Ivanova N."/>
            <person name="Mikhailova N."/>
            <person name="Pati A."/>
            <person name="Chen A."/>
            <person name="Palaniappan K."/>
            <person name="Land M."/>
            <person name="Hauser L."/>
            <person name="Jeffries C.D."/>
            <person name="Chang Y.J."/>
            <person name="Brambilla E.M."/>
            <person name="Rohde M."/>
            <person name="Spring S."/>
            <person name="Goker M."/>
            <person name="Detter J.C."/>
            <person name="Woyke T."/>
            <person name="Bristow J."/>
            <person name="Eisen J.A."/>
            <person name="Markowitz V."/>
            <person name="Hugenholtz P."/>
            <person name="Kyrpides N.C."/>
            <person name="Klenk H.P."/>
        </authorList>
    </citation>
    <scope>NUCLEOTIDE SEQUENCE [LARGE SCALE GENOMIC DNA]</scope>
    <source>
        <strain evidence="7">DSM 15286 / JCM 11887 / CIR29812</strain>
    </source>
</reference>
<evidence type="ECO:0000256" key="2">
    <source>
        <dbReference type="ARBA" id="ARBA00022723"/>
    </source>
</evidence>
<dbReference type="EMBL" id="CP002683">
    <property type="protein sequence ID" value="AEH44110.1"/>
    <property type="molecule type" value="Genomic_DNA"/>
</dbReference>
<dbReference type="GO" id="GO:0046872">
    <property type="term" value="F:metal ion binding"/>
    <property type="evidence" value="ECO:0007669"/>
    <property type="project" value="UniProtKB-KW"/>
</dbReference>
<dbReference type="HOGENOM" id="CLU_127723_0_0_0"/>
<dbReference type="PANTHER" id="PTHR36214">
    <property type="match status" value="1"/>
</dbReference>
<keyword evidence="1" id="KW-0004">4Fe-4S</keyword>
<keyword evidence="3" id="KW-0408">Iron</keyword>
<reference evidence="7" key="1">
    <citation type="submission" date="2011-04" db="EMBL/GenBank/DDBJ databases">
        <title>The complete genome of Thermodesulfatator indicus DSM 15286.</title>
        <authorList>
            <person name="Lucas S."/>
            <person name="Copeland A."/>
            <person name="Lapidus A."/>
            <person name="Bruce D."/>
            <person name="Goodwin L."/>
            <person name="Pitluck S."/>
            <person name="Peters L."/>
            <person name="Kyrpides N."/>
            <person name="Mavromatis K."/>
            <person name="Pagani I."/>
            <person name="Ivanova N."/>
            <person name="Saunders L."/>
            <person name="Detter J.C."/>
            <person name="Tapia R."/>
            <person name="Han C."/>
            <person name="Land M."/>
            <person name="Hauser L."/>
            <person name="Markowitz V."/>
            <person name="Cheng J.-F."/>
            <person name="Hugenholtz P."/>
            <person name="Woyke T."/>
            <person name="Wu D."/>
            <person name="Spring S."/>
            <person name="Schroeder M."/>
            <person name="Brambilla E."/>
            <person name="Klenk H.-P."/>
            <person name="Eisen J.A."/>
        </authorList>
    </citation>
    <scope>NUCLEOTIDE SEQUENCE [LARGE SCALE GENOMIC DNA]</scope>
    <source>
        <strain evidence="7">DSM 15286 / JCM 11887 / CIR29812</strain>
    </source>
</reference>
<evidence type="ECO:0000256" key="3">
    <source>
        <dbReference type="ARBA" id="ARBA00023004"/>
    </source>
</evidence>
<evidence type="ECO:0000256" key="4">
    <source>
        <dbReference type="ARBA" id="ARBA00023014"/>
    </source>
</evidence>
<dbReference type="eggNOG" id="COG4871">
    <property type="taxonomic scope" value="Bacteria"/>
</dbReference>
<dbReference type="KEGG" id="tid:Thein_0225"/>
<dbReference type="PaxDb" id="667014-Thein_0225"/>
<dbReference type="InterPro" id="IPR007202">
    <property type="entry name" value="4Fe-4S_dom"/>
</dbReference>
<organism evidence="6 7">
    <name type="scientific">Thermodesulfatator indicus (strain DSM 15286 / JCM 11887 / CIR29812)</name>
    <dbReference type="NCBI Taxonomy" id="667014"/>
    <lineage>
        <taxon>Bacteria</taxon>
        <taxon>Pseudomonadati</taxon>
        <taxon>Thermodesulfobacteriota</taxon>
        <taxon>Thermodesulfobacteria</taxon>
        <taxon>Thermodesulfobacteriales</taxon>
        <taxon>Thermodesulfatatoraceae</taxon>
        <taxon>Thermodesulfatator</taxon>
    </lineage>
</organism>
<gene>
    <name evidence="6" type="ordered locus">Thein_0225</name>
</gene>
<dbReference type="InterPro" id="IPR051069">
    <property type="entry name" value="ACDS_complex_subunit"/>
</dbReference>
<evidence type="ECO:0000256" key="1">
    <source>
        <dbReference type="ARBA" id="ARBA00022485"/>
    </source>
</evidence>
<keyword evidence="2" id="KW-0479">Metal-binding</keyword>
<evidence type="ECO:0000259" key="5">
    <source>
        <dbReference type="PROSITE" id="PS51656"/>
    </source>
</evidence>
<dbReference type="Gene3D" id="1.10.15.40">
    <property type="entry name" value="Electron transport complex subunit B, putative Fe-S cluster"/>
    <property type="match status" value="1"/>
</dbReference>
<sequence length="182" mass="20575">MQIKEVSQCLADPERIKVIGKVDIPDLETIMSYLARIIPGATYSENDGWLVFKKGLSIITIYKDSFVAMTYMADREEALKTLKYIEEMARVASANKDKIDLSKPLINQNLTALDIYKLLPQTNCQECGEATCLAFAVKILNSEREISQCRPLFNEEQYQEAKEKLLSLFTLPDNVNSGPQSQ</sequence>
<proteinExistence type="predicted"/>
<dbReference type="Proteomes" id="UP000006793">
    <property type="component" value="Chromosome"/>
</dbReference>
<accession>F8A9G7</accession>
<dbReference type="RefSeq" id="WP_013906857.1">
    <property type="nucleotide sequence ID" value="NC_015681.1"/>
</dbReference>
<evidence type="ECO:0000313" key="7">
    <source>
        <dbReference type="Proteomes" id="UP000006793"/>
    </source>
</evidence>
<protein>
    <submittedName>
        <fullName evidence="6">Fe-S cluster domain protein</fullName>
    </submittedName>
</protein>
<dbReference type="InParanoid" id="F8A9G7"/>
<dbReference type="Pfam" id="PF04060">
    <property type="entry name" value="FeS"/>
    <property type="match status" value="1"/>
</dbReference>
<name>F8A9G7_THEID</name>
<dbReference type="AlphaFoldDB" id="F8A9G7"/>